<dbReference type="PROSITE" id="PS51352">
    <property type="entry name" value="THIOREDOXIN_2"/>
    <property type="match status" value="1"/>
</dbReference>
<feature type="domain" description="Thioredoxin" evidence="6">
    <location>
        <begin position="358"/>
        <end position="496"/>
    </location>
</feature>
<keyword evidence="8" id="KW-1185">Reference proteome</keyword>
<keyword evidence="5" id="KW-0472">Membrane</keyword>
<dbReference type="Proteomes" id="UP001319080">
    <property type="component" value="Unassembled WGS sequence"/>
</dbReference>
<dbReference type="Gene3D" id="3.40.30.10">
    <property type="entry name" value="Glutaredoxin"/>
    <property type="match status" value="1"/>
</dbReference>
<evidence type="ECO:0000256" key="5">
    <source>
        <dbReference type="SAM" id="Phobius"/>
    </source>
</evidence>
<dbReference type="GO" id="GO:0017004">
    <property type="term" value="P:cytochrome complex assembly"/>
    <property type="evidence" value="ECO:0007669"/>
    <property type="project" value="UniProtKB-KW"/>
</dbReference>
<gene>
    <name evidence="7" type="ORF">KK062_03390</name>
</gene>
<evidence type="ECO:0000256" key="1">
    <source>
        <dbReference type="ARBA" id="ARBA00004196"/>
    </source>
</evidence>
<dbReference type="GO" id="GO:0030313">
    <property type="term" value="C:cell envelope"/>
    <property type="evidence" value="ECO:0007669"/>
    <property type="project" value="UniProtKB-SubCell"/>
</dbReference>
<dbReference type="EMBL" id="JAHESE010000001">
    <property type="protein sequence ID" value="MBT1707246.1"/>
    <property type="molecule type" value="Genomic_DNA"/>
</dbReference>
<name>A0AAP2GN78_9BACT</name>
<dbReference type="GO" id="GO:0016491">
    <property type="term" value="F:oxidoreductase activity"/>
    <property type="evidence" value="ECO:0007669"/>
    <property type="project" value="InterPro"/>
</dbReference>
<evidence type="ECO:0000313" key="8">
    <source>
        <dbReference type="Proteomes" id="UP001319080"/>
    </source>
</evidence>
<keyword evidence="3" id="KW-1015">Disulfide bond</keyword>
<evidence type="ECO:0000256" key="2">
    <source>
        <dbReference type="ARBA" id="ARBA00022748"/>
    </source>
</evidence>
<evidence type="ECO:0000256" key="4">
    <source>
        <dbReference type="ARBA" id="ARBA00023284"/>
    </source>
</evidence>
<feature type="transmembrane region" description="Helical" evidence="5">
    <location>
        <begin position="21"/>
        <end position="41"/>
    </location>
</feature>
<evidence type="ECO:0000313" key="7">
    <source>
        <dbReference type="EMBL" id="MBT1707246.1"/>
    </source>
</evidence>
<dbReference type="InterPro" id="IPR036249">
    <property type="entry name" value="Thioredoxin-like_sf"/>
</dbReference>
<dbReference type="InterPro" id="IPR013740">
    <property type="entry name" value="Redoxin"/>
</dbReference>
<dbReference type="CDD" id="cd02966">
    <property type="entry name" value="TlpA_like_family"/>
    <property type="match status" value="1"/>
</dbReference>
<dbReference type="Pfam" id="PF08534">
    <property type="entry name" value="Redoxin"/>
    <property type="match status" value="1"/>
</dbReference>
<dbReference type="InterPro" id="IPR013766">
    <property type="entry name" value="Thioredoxin_domain"/>
</dbReference>
<comment type="subcellular location">
    <subcellularLocation>
        <location evidence="1">Cell envelope</location>
    </subcellularLocation>
</comment>
<dbReference type="AlphaFoldDB" id="A0AAP2GN78"/>
<dbReference type="SUPFAM" id="SSF52833">
    <property type="entry name" value="Thioredoxin-like"/>
    <property type="match status" value="1"/>
</dbReference>
<keyword evidence="4" id="KW-0676">Redox-active center</keyword>
<accession>A0AAP2GN78</accession>
<evidence type="ECO:0000259" key="6">
    <source>
        <dbReference type="PROSITE" id="PS51352"/>
    </source>
</evidence>
<protein>
    <submittedName>
        <fullName evidence="7">TlpA family protein disulfide reductase</fullName>
    </submittedName>
</protein>
<evidence type="ECO:0000256" key="3">
    <source>
        <dbReference type="ARBA" id="ARBA00023157"/>
    </source>
</evidence>
<dbReference type="InterPro" id="IPR050553">
    <property type="entry name" value="Thioredoxin_ResA/DsbE_sf"/>
</dbReference>
<proteinExistence type="predicted"/>
<keyword evidence="5" id="KW-0812">Transmembrane</keyword>
<keyword evidence="2" id="KW-0201">Cytochrome c-type biogenesis</keyword>
<dbReference type="PANTHER" id="PTHR42852">
    <property type="entry name" value="THIOL:DISULFIDE INTERCHANGE PROTEIN DSBE"/>
    <property type="match status" value="1"/>
</dbReference>
<organism evidence="7 8">
    <name type="scientific">Dawidia cretensis</name>
    <dbReference type="NCBI Taxonomy" id="2782350"/>
    <lineage>
        <taxon>Bacteria</taxon>
        <taxon>Pseudomonadati</taxon>
        <taxon>Bacteroidota</taxon>
        <taxon>Cytophagia</taxon>
        <taxon>Cytophagales</taxon>
        <taxon>Chryseotaleaceae</taxon>
        <taxon>Dawidia</taxon>
    </lineage>
</organism>
<reference evidence="7 8" key="1">
    <citation type="submission" date="2021-05" db="EMBL/GenBank/DDBJ databases">
        <title>A Polyphasic approach of four new species of the genus Ohtaekwangia: Ohtaekwangia histidinii sp. nov., Ohtaekwangia cretensis sp. nov., Ohtaekwangia indiensis sp. nov., Ohtaekwangia reichenbachii sp. nov. from diverse environment.</title>
        <authorList>
            <person name="Octaviana S."/>
        </authorList>
    </citation>
    <scope>NUCLEOTIDE SEQUENCE [LARGE SCALE GENOMIC DNA]</scope>
    <source>
        <strain evidence="7 8">PWU5</strain>
    </source>
</reference>
<comment type="caution">
    <text evidence="7">The sequence shown here is derived from an EMBL/GenBank/DDBJ whole genome shotgun (WGS) entry which is preliminary data.</text>
</comment>
<dbReference type="RefSeq" id="WP_254082821.1">
    <property type="nucleotide sequence ID" value="NZ_JAHESE010000001.1"/>
</dbReference>
<dbReference type="PANTHER" id="PTHR42852:SF6">
    <property type="entry name" value="THIOL:DISULFIDE INTERCHANGE PROTEIN DSBE"/>
    <property type="match status" value="1"/>
</dbReference>
<keyword evidence="5" id="KW-1133">Transmembrane helix</keyword>
<sequence length="496" mass="56998">MERILVSPHLAKRIRYLPEIMNMNAIYTVIIVCISLCTAYGQNAISIRGKIEGHYEKSIALYTYNNYLEKKPAFLAQVTTDAEGHFASQIKLSTAQPVMLSYGNPFPMIVWVEKDDSIFINIRKPYKLTYPNGRALFDKGDVLYSGRGATINNYLFDADLTIYNPKTHETAQSRSIERYHVFLDSMQQAREKLRQTVWPQNFSPEAEAFLFGEIIAGTFNHKSQAEVYKTNKTAEDSTVLTTPALRQYQLDWKLSSDLALTSDAYRQSLISFCNQMAREKIKKRPASNSEREIYFSYMYREAYNRLQHIAQTREFGTAFTLHLMAMFIDGQDSLAALTNDFHQKFPTSTYYPILAKKLQPRKNIPDIIAFDTTNNLVDLATLKGKPIYIDVWASWCGPCMKELPNSKKVAAKFKGRIHMVYLNIDDNETAWRKVMKNQKLEGVNLRGDEATSRKIKDDFNIRAIPRYILIDKNGNVFRSNAERPTAIEPDILTLLK</sequence>